<dbReference type="AlphaFoldDB" id="N4WBQ8"/>
<dbReference type="PATRIC" id="fig|1308866.3.peg.1893"/>
<accession>N4WBQ8</accession>
<dbReference type="EMBL" id="APML01000033">
    <property type="protein sequence ID" value="ENH96694.1"/>
    <property type="molecule type" value="Genomic_DNA"/>
</dbReference>
<dbReference type="eggNOG" id="ENOG5032PVV">
    <property type="taxonomic scope" value="Bacteria"/>
</dbReference>
<dbReference type="Proteomes" id="UP000012283">
    <property type="component" value="Unassembled WGS sequence"/>
</dbReference>
<evidence type="ECO:0008006" key="3">
    <source>
        <dbReference type="Google" id="ProtNLM"/>
    </source>
</evidence>
<gene>
    <name evidence="1" type="ORF">J416_09359</name>
</gene>
<dbReference type="STRING" id="1308866.J416_09359"/>
<sequence length="93" mass="11158">MTKFTDYFLEKDKQLALQYRKHIDEYYDLSSQLLNVGEFNKSEMYFKHAITLISELRRLNREKLTYDAAAGTLELIKQREETGQAVLMKRDRF</sequence>
<proteinExistence type="predicted"/>
<evidence type="ECO:0000313" key="1">
    <source>
        <dbReference type="EMBL" id="ENH96694.1"/>
    </source>
</evidence>
<reference evidence="1 2" key="1">
    <citation type="submission" date="2013-03" db="EMBL/GenBank/DDBJ databases">
        <title>Draft genome sequence of Gracibacillus halophilus YIM-C55.5, a moderately halophilic and thermophilic organism from the Xiaochaidamu salt lake.</title>
        <authorList>
            <person name="Sugumar T."/>
            <person name="Polireddy D.R."/>
            <person name="Antony A."/>
            <person name="Madhava Y.R."/>
            <person name="Sivakumar N."/>
        </authorList>
    </citation>
    <scope>NUCLEOTIDE SEQUENCE [LARGE SCALE GENOMIC DNA]</scope>
    <source>
        <strain evidence="1 2">YIM-C55.5</strain>
    </source>
</reference>
<dbReference type="RefSeq" id="WP_003468959.1">
    <property type="nucleotide sequence ID" value="NZ_APML01000033.1"/>
</dbReference>
<organism evidence="1 2">
    <name type="scientific">Gracilibacillus halophilus YIM-C55.5</name>
    <dbReference type="NCBI Taxonomy" id="1308866"/>
    <lineage>
        <taxon>Bacteria</taxon>
        <taxon>Bacillati</taxon>
        <taxon>Bacillota</taxon>
        <taxon>Bacilli</taxon>
        <taxon>Bacillales</taxon>
        <taxon>Bacillaceae</taxon>
        <taxon>Gracilibacillus</taxon>
    </lineage>
</organism>
<evidence type="ECO:0000313" key="2">
    <source>
        <dbReference type="Proteomes" id="UP000012283"/>
    </source>
</evidence>
<name>N4WBQ8_9BACI</name>
<protein>
    <recommendedName>
        <fullName evidence="3">Response regulator aspartate phosphatase</fullName>
    </recommendedName>
</protein>
<comment type="caution">
    <text evidence="1">The sequence shown here is derived from an EMBL/GenBank/DDBJ whole genome shotgun (WGS) entry which is preliminary data.</text>
</comment>
<keyword evidence="2" id="KW-1185">Reference proteome</keyword>